<dbReference type="SUPFAM" id="SSF56349">
    <property type="entry name" value="DNA breaking-rejoining enzymes"/>
    <property type="match status" value="1"/>
</dbReference>
<organism evidence="4 5">
    <name type="scientific">Perkinsus olseni</name>
    <name type="common">Perkinsus atlanticus</name>
    <dbReference type="NCBI Taxonomy" id="32597"/>
    <lineage>
        <taxon>Eukaryota</taxon>
        <taxon>Sar</taxon>
        <taxon>Alveolata</taxon>
        <taxon>Perkinsozoa</taxon>
        <taxon>Perkinsea</taxon>
        <taxon>Perkinsida</taxon>
        <taxon>Perkinsidae</taxon>
        <taxon>Perkinsus</taxon>
    </lineage>
</organism>
<name>A0A7J6PGP9_PEROL</name>
<keyword evidence="1" id="KW-0233">DNA recombination</keyword>
<dbReference type="Pfam" id="PF00078">
    <property type="entry name" value="RVT_1"/>
    <property type="match status" value="1"/>
</dbReference>
<dbReference type="Proteomes" id="UP000541610">
    <property type="component" value="Unassembled WGS sequence"/>
</dbReference>
<gene>
    <name evidence="4" type="ORF">FOZ60_004875</name>
</gene>
<proteinExistence type="predicted"/>
<evidence type="ECO:0000256" key="2">
    <source>
        <dbReference type="SAM" id="MobiDB-lite"/>
    </source>
</evidence>
<accession>A0A7J6PGP9</accession>
<feature type="region of interest" description="Disordered" evidence="2">
    <location>
        <begin position="1"/>
        <end position="20"/>
    </location>
</feature>
<dbReference type="GO" id="GO:0006310">
    <property type="term" value="P:DNA recombination"/>
    <property type="evidence" value="ECO:0007669"/>
    <property type="project" value="UniProtKB-KW"/>
</dbReference>
<dbReference type="AlphaFoldDB" id="A0A7J6PGP9"/>
<dbReference type="PANTHER" id="PTHR33050">
    <property type="entry name" value="REVERSE TRANSCRIPTASE DOMAIN-CONTAINING PROTEIN"/>
    <property type="match status" value="1"/>
</dbReference>
<dbReference type="InterPro" id="IPR011010">
    <property type="entry name" value="DNA_brk_join_enz"/>
</dbReference>
<dbReference type="Gene3D" id="1.10.443.10">
    <property type="entry name" value="Intergrase catalytic core"/>
    <property type="match status" value="1"/>
</dbReference>
<dbReference type="GO" id="GO:0003677">
    <property type="term" value="F:DNA binding"/>
    <property type="evidence" value="ECO:0007669"/>
    <property type="project" value="InterPro"/>
</dbReference>
<dbReference type="InterPro" id="IPR052055">
    <property type="entry name" value="Hepadnavirus_pol/RT"/>
</dbReference>
<feature type="domain" description="Reverse transcriptase" evidence="3">
    <location>
        <begin position="347"/>
        <end position="456"/>
    </location>
</feature>
<evidence type="ECO:0000313" key="5">
    <source>
        <dbReference type="Proteomes" id="UP000541610"/>
    </source>
</evidence>
<dbReference type="InterPro" id="IPR013762">
    <property type="entry name" value="Integrase-like_cat_sf"/>
</dbReference>
<dbReference type="InterPro" id="IPR043502">
    <property type="entry name" value="DNA/RNA_pol_sf"/>
</dbReference>
<dbReference type="EMBL" id="JABANP010000021">
    <property type="protein sequence ID" value="KAF4695384.1"/>
    <property type="molecule type" value="Genomic_DNA"/>
</dbReference>
<dbReference type="InterPro" id="IPR000477">
    <property type="entry name" value="RT_dom"/>
</dbReference>
<evidence type="ECO:0000313" key="4">
    <source>
        <dbReference type="EMBL" id="KAF4695384.1"/>
    </source>
</evidence>
<protein>
    <recommendedName>
        <fullName evidence="3">Reverse transcriptase domain-containing protein</fullName>
    </recommendedName>
</protein>
<feature type="compositionally biased region" description="Basic residues" evidence="2">
    <location>
        <begin position="7"/>
        <end position="20"/>
    </location>
</feature>
<evidence type="ECO:0000256" key="1">
    <source>
        <dbReference type="ARBA" id="ARBA00023172"/>
    </source>
</evidence>
<dbReference type="SUPFAM" id="SSF56672">
    <property type="entry name" value="DNA/RNA polymerases"/>
    <property type="match status" value="1"/>
</dbReference>
<sequence>MPCRRSAAGRRRRNSKRHGGSLHEWDKILQDTFQDASVRVRRDGSGAPWVVQWDEINIVPKNWALVCEVVRLLKRKCHQFAADNREFLDGFFAASREKQSELAAGFEALAGQVDDLAGEIASVLGRSEVCKSAGVKPDQLLQEACPPSKLRWALMKVLALATTEFPVASEVCDQSACAENEGVEDVAICDMLKQGCPIGLFDSIEENNAWPAYKPPPGLRPGEPEELRWAREKLEGEDWASLPIGGASGDMGRQWAELIEKEAQLGRVSEIPFEDAEAFTKVAVIWKKGSRGEVTGVRPIDDFRRSGLNRPIRENLKTTICLPKTQDIQTMLSTAFRGGTGNGLGGSQEAWTLEVDIQSAFRQVPIAMQDRNWLCFFGPPVDDMHQRRRVYRHEVAPFGLVTSPALWCRTAAVAFRVLRRLLAVAETQEGEGPLAISPKFRALLYVDDISMVTCSPRFSLIFMLLVLGLFNMPVALNKVKASRYDGRILGYGVEHGRGKAWLTVPEDKLARVENEVREMVNDPTRKNLRRAMGKLNWLAQVATPVKHSLSVGYELLGVLETKNLRRLNLSEPKRAELLRLVETARSHRRLEIVASGRGVDRYRLHVVCTDASLSGVGGVYVTLPWGTNEQADYLTAGVVPTWFAVNAEEHGSLWTDFKRLRLTAGAVGASTKPEERAGSGNWEFKSGDMVFLEMVAACIGVRLAQVAGSAALTTVYSDNEAVVKILSSQKSRAASLRILMSTVAQSSGGFAAKFIAGERNKVADAISRRPTREIRQSAPKWWMAAETQVVADVVKRGHGGALWFFPQGSGCECMVRSLISSVRLPCYSPMAGPERVNLDELAFWAQRQPQSASMEAAAVKRSFLGQSISEETRRGYETGRRAYLTMGFSYPTSADQIIAFVRGLTEVTSLAPSSIRKYVTAVRVLGVIDGHKDITTDDEKLVARAFQAMDRHRAPVAKKPKQAVIIDEEVIKALAEYPPDRLREHAVAHAAVLTGVALALRPSELLRIKGEDILVTALHGSGGVEVRINLGVTKTRRLEEMLVSCPLAAEQCRVENLWCVAHFLKNEKEKTPPVLKVFRSLRRGFSKAVRKLAEILPRGVSAQAVENLLKFTGYSCRRSSATFQRRAGVSERSMMHHCRWKTAAMVETYTREQQSLEGRTTAAVIMKHVSGAK</sequence>
<comment type="caution">
    <text evidence="4">The sequence shown here is derived from an EMBL/GenBank/DDBJ whole genome shotgun (WGS) entry which is preliminary data.</text>
</comment>
<reference evidence="4 5" key="1">
    <citation type="submission" date="2020-04" db="EMBL/GenBank/DDBJ databases">
        <title>Perkinsus olseni comparative genomics.</title>
        <authorList>
            <person name="Bogema D.R."/>
        </authorList>
    </citation>
    <scope>NUCLEOTIDE SEQUENCE [LARGE SCALE GENOMIC DNA]</scope>
    <source>
        <strain evidence="4">00978-12</strain>
    </source>
</reference>
<dbReference type="GO" id="GO:0015074">
    <property type="term" value="P:DNA integration"/>
    <property type="evidence" value="ECO:0007669"/>
    <property type="project" value="InterPro"/>
</dbReference>
<dbReference type="PANTHER" id="PTHR33050:SF7">
    <property type="entry name" value="RIBONUCLEASE H"/>
    <property type="match status" value="1"/>
</dbReference>
<evidence type="ECO:0000259" key="3">
    <source>
        <dbReference type="Pfam" id="PF00078"/>
    </source>
</evidence>